<evidence type="ECO:0000259" key="1">
    <source>
        <dbReference type="Pfam" id="PF00144"/>
    </source>
</evidence>
<keyword evidence="3" id="KW-0378">Hydrolase</keyword>
<name>A0A3L8NZP0_9ACTN</name>
<dbReference type="OrthoDB" id="3863176at2"/>
<dbReference type="Gene3D" id="3.40.710.10">
    <property type="entry name" value="DD-peptidase/beta-lactamase superfamily"/>
    <property type="match status" value="1"/>
</dbReference>
<dbReference type="InterPro" id="IPR056008">
    <property type="entry name" value="DUF7586"/>
</dbReference>
<keyword evidence="4" id="KW-1185">Reference proteome</keyword>
<dbReference type="SUPFAM" id="SSF56601">
    <property type="entry name" value="beta-lactamase/transpeptidase-like"/>
    <property type="match status" value="1"/>
</dbReference>
<dbReference type="InterPro" id="IPR001466">
    <property type="entry name" value="Beta-lactam-related"/>
</dbReference>
<organism evidence="3 4">
    <name type="scientific">Nocardioides mangrovicus</name>
    <dbReference type="NCBI Taxonomy" id="2478913"/>
    <lineage>
        <taxon>Bacteria</taxon>
        <taxon>Bacillati</taxon>
        <taxon>Actinomycetota</taxon>
        <taxon>Actinomycetes</taxon>
        <taxon>Propionibacteriales</taxon>
        <taxon>Nocardioidaceae</taxon>
        <taxon>Nocardioides</taxon>
    </lineage>
</organism>
<reference evidence="3 4" key="1">
    <citation type="submission" date="2018-10" db="EMBL/GenBank/DDBJ databases">
        <title>Marmoricola sp. 4Q3S-7 whole genome shotgun sequence.</title>
        <authorList>
            <person name="Li F."/>
        </authorList>
    </citation>
    <scope>NUCLEOTIDE SEQUENCE [LARGE SCALE GENOMIC DNA]</scope>
    <source>
        <strain evidence="3 4">4Q3S-7</strain>
    </source>
</reference>
<dbReference type="Proteomes" id="UP000281708">
    <property type="component" value="Unassembled WGS sequence"/>
</dbReference>
<dbReference type="InterPro" id="IPR012338">
    <property type="entry name" value="Beta-lactam/transpept-like"/>
</dbReference>
<evidence type="ECO:0000313" key="4">
    <source>
        <dbReference type="Proteomes" id="UP000281708"/>
    </source>
</evidence>
<dbReference type="GO" id="GO:0016787">
    <property type="term" value="F:hydrolase activity"/>
    <property type="evidence" value="ECO:0007669"/>
    <property type="project" value="UniProtKB-KW"/>
</dbReference>
<evidence type="ECO:0000313" key="3">
    <source>
        <dbReference type="EMBL" id="RLV48655.1"/>
    </source>
</evidence>
<comment type="caution">
    <text evidence="3">The sequence shown here is derived from an EMBL/GenBank/DDBJ whole genome shotgun (WGS) entry which is preliminary data.</text>
</comment>
<dbReference type="EMBL" id="RDBE01000008">
    <property type="protein sequence ID" value="RLV48655.1"/>
    <property type="molecule type" value="Genomic_DNA"/>
</dbReference>
<feature type="domain" description="Beta-lactamase-related" evidence="1">
    <location>
        <begin position="8"/>
        <end position="311"/>
    </location>
</feature>
<gene>
    <name evidence="3" type="ORF">D9V37_13005</name>
</gene>
<feature type="domain" description="DUF7586" evidence="2">
    <location>
        <begin position="334"/>
        <end position="412"/>
    </location>
</feature>
<protein>
    <submittedName>
        <fullName evidence="3">Class A beta-lactamase-related serine hydrolase</fullName>
    </submittedName>
</protein>
<dbReference type="Pfam" id="PF24491">
    <property type="entry name" value="DUF7586"/>
    <property type="match status" value="1"/>
</dbReference>
<dbReference type="InterPro" id="IPR050491">
    <property type="entry name" value="AmpC-like"/>
</dbReference>
<dbReference type="AlphaFoldDB" id="A0A3L8NZP0"/>
<sequence length="417" mass="44410">MSAPATLLGQAQREGRLPSMVGGLVRGGELAWCGGVGEVPGPVSDTQYRIGSITKTLTAVLLLQAREAGLLRLDAPLSTYVPEAPFGDRTLRGVLSHSAGLPAEPAGAWWERYGRGDFASLAVENADLAPMADEGVEYRYSNLGFGLLGEVTARVLGASWTSLVQTRILDPLGMRRTSYAPVAPRAQGWSVAHLTGELCAEPDSDTGAMAPAGQLWSTVADLATYAGFVLRGHPDVLPLAVLQEASTEVLPGSGYGLGFRISPTGLVGHTGTMPGFMASFFCDRAAGTAYVGFADATTGQRSLPLATAMLEALAAGESLDPQPGRVPWRPTAAVPADVAELLGPWCWGERAFELRWNDEQLELVELRGDVAYEEYHLHEGRWTGTDRTELEVVRGPAGTVERLVTETYEFTRTPSGR</sequence>
<evidence type="ECO:0000259" key="2">
    <source>
        <dbReference type="Pfam" id="PF24491"/>
    </source>
</evidence>
<dbReference type="PANTHER" id="PTHR46825">
    <property type="entry name" value="D-ALANYL-D-ALANINE-CARBOXYPEPTIDASE/ENDOPEPTIDASE AMPH"/>
    <property type="match status" value="1"/>
</dbReference>
<proteinExistence type="predicted"/>
<accession>A0A3L8NZP0</accession>
<dbReference type="Pfam" id="PF00144">
    <property type="entry name" value="Beta-lactamase"/>
    <property type="match status" value="1"/>
</dbReference>
<dbReference type="RefSeq" id="WP_121806617.1">
    <property type="nucleotide sequence ID" value="NZ_RDBE01000008.1"/>
</dbReference>
<dbReference type="PANTHER" id="PTHR46825:SF7">
    <property type="entry name" value="D-ALANYL-D-ALANINE CARBOXYPEPTIDASE"/>
    <property type="match status" value="1"/>
</dbReference>